<comment type="subcellular location">
    <subcellularLocation>
        <location evidence="1 11">Cytoplasm</location>
    </subcellularLocation>
</comment>
<dbReference type="OrthoDB" id="9803211at2"/>
<keyword evidence="7 11" id="KW-0067">ATP-binding</keyword>
<dbReference type="InterPro" id="IPR009080">
    <property type="entry name" value="tRNAsynth_Ia_anticodon-bd"/>
</dbReference>
<dbReference type="Gene3D" id="3.40.50.620">
    <property type="entry name" value="HUPs"/>
    <property type="match status" value="1"/>
</dbReference>
<dbReference type="GO" id="GO:0006420">
    <property type="term" value="P:arginyl-tRNA aminoacylation"/>
    <property type="evidence" value="ECO:0007669"/>
    <property type="project" value="UniProtKB-UniRule"/>
</dbReference>
<evidence type="ECO:0000259" key="14">
    <source>
        <dbReference type="SMART" id="SM01016"/>
    </source>
</evidence>
<keyword evidence="8 11" id="KW-0648">Protein biosynthesis</keyword>
<dbReference type="InterPro" id="IPR001412">
    <property type="entry name" value="aa-tRNA-synth_I_CS"/>
</dbReference>
<comment type="subunit">
    <text evidence="3 11">Monomer.</text>
</comment>
<reference evidence="16" key="3">
    <citation type="submission" date="2021-06" db="EMBL/GenBank/DDBJ databases">
        <title>Genomic Description and Analysis of Intracellular Bacteria, Candidatus Berkiella cookevillensis and Candidatus Berkiella aquae.</title>
        <authorList>
            <person name="Kidane D.T."/>
            <person name="Mehari Y.T."/>
            <person name="Rice F.C."/>
            <person name="Arivett B.A."/>
            <person name="Farone A.L."/>
            <person name="Berk S.G."/>
            <person name="Farone M.B."/>
        </authorList>
    </citation>
    <scope>NUCLEOTIDE SEQUENCE</scope>
    <source>
        <strain evidence="16">CC99</strain>
    </source>
</reference>
<dbReference type="Gene3D" id="1.10.730.10">
    <property type="entry name" value="Isoleucyl-tRNA Synthetase, Domain 1"/>
    <property type="match status" value="1"/>
</dbReference>
<dbReference type="NCBIfam" id="TIGR00456">
    <property type="entry name" value="argS"/>
    <property type="match status" value="1"/>
</dbReference>
<evidence type="ECO:0000256" key="11">
    <source>
        <dbReference type="HAMAP-Rule" id="MF_00123"/>
    </source>
</evidence>
<dbReference type="EMBL" id="LKHV01000001">
    <property type="protein sequence ID" value="KRG19860.1"/>
    <property type="molecule type" value="Genomic_DNA"/>
</dbReference>
<keyword evidence="5 11" id="KW-0436">Ligase</keyword>
<keyword evidence="17" id="KW-1185">Reference proteome</keyword>
<feature type="domain" description="DALR anticodon binding" evidence="13">
    <location>
        <begin position="471"/>
        <end position="585"/>
    </location>
</feature>
<dbReference type="STRING" id="437022.CC99x_00081"/>
<dbReference type="FunFam" id="1.10.730.10:FF:000006">
    <property type="entry name" value="Arginyl-tRNA synthetase 2, mitochondrial"/>
    <property type="match status" value="1"/>
</dbReference>
<dbReference type="RefSeq" id="WP_057622509.1">
    <property type="nucleotide sequence ID" value="NZ_LKHV02000001.1"/>
</dbReference>
<reference evidence="16" key="2">
    <citation type="journal article" date="2016" name="Genome Announc.">
        <title>Draft Genome Sequences of Two Novel Amoeba-Resistant Intranuclear Bacteria, 'Candidatus Berkiella cookevillensis' and 'Candidatus Berkiella aquae'.</title>
        <authorList>
            <person name="Mehari Y.T."/>
            <person name="Arivett B.A."/>
            <person name="Farone A.L."/>
            <person name="Gunderson J.H."/>
            <person name="Farone M.B."/>
        </authorList>
    </citation>
    <scope>NUCLEOTIDE SEQUENCE</scope>
    <source>
        <strain evidence="16">CC99</strain>
    </source>
</reference>
<dbReference type="AlphaFoldDB" id="A0A0Q9YSD5"/>
<feature type="short sequence motif" description="'HIGH' region" evidence="11">
    <location>
        <begin position="128"/>
        <end position="138"/>
    </location>
</feature>
<organism evidence="15">
    <name type="scientific">Candidatus Berkiella cookevillensis</name>
    <dbReference type="NCBI Taxonomy" id="437022"/>
    <lineage>
        <taxon>Bacteria</taxon>
        <taxon>Pseudomonadati</taxon>
        <taxon>Pseudomonadota</taxon>
        <taxon>Gammaproteobacteria</taxon>
        <taxon>Candidatus Berkiellales</taxon>
        <taxon>Candidatus Berkiellaceae</taxon>
        <taxon>Candidatus Berkiella</taxon>
    </lineage>
</organism>
<keyword evidence="6 11" id="KW-0547">Nucleotide-binding</keyword>
<protein>
    <recommendedName>
        <fullName evidence="11">Arginine--tRNA ligase</fullName>
        <ecNumber evidence="11">6.1.1.19</ecNumber>
    </recommendedName>
    <alternativeName>
        <fullName evidence="11">Arginyl-tRNA synthetase</fullName>
        <shortName evidence="11">ArgRS</shortName>
    </alternativeName>
</protein>
<evidence type="ECO:0000256" key="7">
    <source>
        <dbReference type="ARBA" id="ARBA00022840"/>
    </source>
</evidence>
<dbReference type="HAMAP" id="MF_00123">
    <property type="entry name" value="Arg_tRNA_synth"/>
    <property type="match status" value="1"/>
</dbReference>
<dbReference type="InterPro" id="IPR008909">
    <property type="entry name" value="DALR_anticod-bd"/>
</dbReference>
<dbReference type="Gene3D" id="3.30.1360.70">
    <property type="entry name" value="Arginyl tRNA synthetase N-terminal domain"/>
    <property type="match status" value="1"/>
</dbReference>
<evidence type="ECO:0000259" key="13">
    <source>
        <dbReference type="SMART" id="SM00836"/>
    </source>
</evidence>
<dbReference type="SMART" id="SM00836">
    <property type="entry name" value="DALR_1"/>
    <property type="match status" value="1"/>
</dbReference>
<evidence type="ECO:0000313" key="16">
    <source>
        <dbReference type="EMBL" id="MCS5708559.1"/>
    </source>
</evidence>
<dbReference type="GO" id="GO:0005737">
    <property type="term" value="C:cytoplasm"/>
    <property type="evidence" value="ECO:0007669"/>
    <property type="project" value="UniProtKB-SubCell"/>
</dbReference>
<dbReference type="Pfam" id="PF05746">
    <property type="entry name" value="DALR_1"/>
    <property type="match status" value="1"/>
</dbReference>
<dbReference type="Proteomes" id="UP000051494">
    <property type="component" value="Unassembled WGS sequence"/>
</dbReference>
<evidence type="ECO:0000256" key="12">
    <source>
        <dbReference type="RuleBase" id="RU363038"/>
    </source>
</evidence>
<evidence type="ECO:0000256" key="3">
    <source>
        <dbReference type="ARBA" id="ARBA00011245"/>
    </source>
</evidence>
<dbReference type="GO" id="GO:0005524">
    <property type="term" value="F:ATP binding"/>
    <property type="evidence" value="ECO:0007669"/>
    <property type="project" value="UniProtKB-UniRule"/>
</dbReference>
<dbReference type="PANTHER" id="PTHR11956">
    <property type="entry name" value="ARGINYL-TRNA SYNTHETASE"/>
    <property type="match status" value="1"/>
</dbReference>
<name>A0A0Q9YSD5_9GAMM</name>
<dbReference type="Pfam" id="PF00750">
    <property type="entry name" value="tRNA-synt_1d"/>
    <property type="match status" value="1"/>
</dbReference>
<dbReference type="GO" id="GO:0004814">
    <property type="term" value="F:arginine-tRNA ligase activity"/>
    <property type="evidence" value="ECO:0007669"/>
    <property type="project" value="UniProtKB-UniRule"/>
</dbReference>
<proteinExistence type="inferred from homology"/>
<dbReference type="Pfam" id="PF03485">
    <property type="entry name" value="Arg_tRNA_synt_N"/>
    <property type="match status" value="1"/>
</dbReference>
<evidence type="ECO:0000313" key="15">
    <source>
        <dbReference type="EMBL" id="KRG19860.1"/>
    </source>
</evidence>
<accession>A0A0Q9YSD5</accession>
<feature type="domain" description="Arginyl tRNA synthetase N-terminal" evidence="14">
    <location>
        <begin position="5"/>
        <end position="92"/>
    </location>
</feature>
<keyword evidence="4 11" id="KW-0963">Cytoplasm</keyword>
<dbReference type="PROSITE" id="PS00178">
    <property type="entry name" value="AA_TRNA_LIGASE_I"/>
    <property type="match status" value="1"/>
</dbReference>
<dbReference type="SUPFAM" id="SSF55190">
    <property type="entry name" value="Arginyl-tRNA synthetase (ArgRS), N-terminal 'additional' domain"/>
    <property type="match status" value="1"/>
</dbReference>
<evidence type="ECO:0000313" key="17">
    <source>
        <dbReference type="Proteomes" id="UP000051494"/>
    </source>
</evidence>
<dbReference type="PATRIC" id="fig|1590042.3.peg.82"/>
<comment type="caution">
    <text evidence="15">The sequence shown here is derived from an EMBL/GenBank/DDBJ whole genome shotgun (WGS) entry which is preliminary data.</text>
</comment>
<dbReference type="InterPro" id="IPR014729">
    <property type="entry name" value="Rossmann-like_a/b/a_fold"/>
</dbReference>
<dbReference type="CDD" id="cd00671">
    <property type="entry name" value="ArgRS_core"/>
    <property type="match status" value="1"/>
</dbReference>
<evidence type="ECO:0000256" key="10">
    <source>
        <dbReference type="ARBA" id="ARBA00049339"/>
    </source>
</evidence>
<comment type="catalytic activity">
    <reaction evidence="10 11">
        <text>tRNA(Arg) + L-arginine + ATP = L-arginyl-tRNA(Arg) + AMP + diphosphate</text>
        <dbReference type="Rhea" id="RHEA:20301"/>
        <dbReference type="Rhea" id="RHEA-COMP:9658"/>
        <dbReference type="Rhea" id="RHEA-COMP:9673"/>
        <dbReference type="ChEBI" id="CHEBI:30616"/>
        <dbReference type="ChEBI" id="CHEBI:32682"/>
        <dbReference type="ChEBI" id="CHEBI:33019"/>
        <dbReference type="ChEBI" id="CHEBI:78442"/>
        <dbReference type="ChEBI" id="CHEBI:78513"/>
        <dbReference type="ChEBI" id="CHEBI:456215"/>
        <dbReference type="EC" id="6.1.1.19"/>
    </reaction>
</comment>
<keyword evidence="9 11" id="KW-0030">Aminoacyl-tRNA synthetase</keyword>
<evidence type="ECO:0000256" key="4">
    <source>
        <dbReference type="ARBA" id="ARBA00022490"/>
    </source>
</evidence>
<dbReference type="FunFam" id="3.40.50.620:FF:000030">
    <property type="entry name" value="Arginine--tRNA ligase"/>
    <property type="match status" value="1"/>
</dbReference>
<dbReference type="InterPro" id="IPR001278">
    <property type="entry name" value="Arg-tRNA-ligase"/>
</dbReference>
<dbReference type="InterPro" id="IPR005148">
    <property type="entry name" value="Arg-tRNA-synth_N"/>
</dbReference>
<evidence type="ECO:0000256" key="8">
    <source>
        <dbReference type="ARBA" id="ARBA00022917"/>
    </source>
</evidence>
<dbReference type="PRINTS" id="PR01038">
    <property type="entry name" value="TRNASYNTHARG"/>
</dbReference>
<sequence length="585" mass="65882">MNLKRYLKAQFTKAFLDAFPQLATENFEAEITQSTQSSFGHYQCNSAMKLSKVLRLPPQKIAQAALDAAKIILGDELATLEVAGPGFMNISFSTAMLESCCNKMLQTPDLATDKTASHQKVVIDFSSPNIAKEMHVGHLRSTIIGESIARVLSFLGYDVLRLNHVGDWGTAFGMLIAYIKQYEPSVISDPDSAELPRLVQFYKTAKAKFDEDANFKKQSQLEVVALQGGEKEALKIWTLICQISRKSYQEIYDILDIDLNERGESFYNPYLKSTIEELEQKGIVEISDGAKCLFLDGYTNREGEALPFMLQKSDGGFNYATTDMAAIKHRIFEEKGDWLIYVTDIGQATHFAMLFKAAEKAGWLNPQKTRVDHVPFGLVLGPDGKKFKTRSGDTERLIDLIHTAVEKAQAILEAREEEQGRGLDTEQITEIANALGVNAIKYADLSSNRIHDYQFSYDRMLQFEGNTAAFLMYAYVRIHGIKRQLQEKGIVAQTVPVSLQHESEIALALHLAQFNESLDSIADDLLPHRLCEYLYLLAEKYNAFFRDCRVIGSEAQDQRLQLCELSERVLKQGMQLLGLKTVERM</sequence>
<evidence type="ECO:0000256" key="1">
    <source>
        <dbReference type="ARBA" id="ARBA00004496"/>
    </source>
</evidence>
<evidence type="ECO:0000256" key="5">
    <source>
        <dbReference type="ARBA" id="ARBA00022598"/>
    </source>
</evidence>
<evidence type="ECO:0000256" key="9">
    <source>
        <dbReference type="ARBA" id="ARBA00023146"/>
    </source>
</evidence>
<dbReference type="InterPro" id="IPR035684">
    <property type="entry name" value="ArgRS_core"/>
</dbReference>
<evidence type="ECO:0000256" key="6">
    <source>
        <dbReference type="ARBA" id="ARBA00022741"/>
    </source>
</evidence>
<evidence type="ECO:0000256" key="2">
    <source>
        <dbReference type="ARBA" id="ARBA00005594"/>
    </source>
</evidence>
<dbReference type="InterPro" id="IPR036695">
    <property type="entry name" value="Arg-tRNA-synth_N_sf"/>
</dbReference>
<gene>
    <name evidence="11 15" type="primary">argS</name>
    <name evidence="15" type="ORF">CC99x_00081</name>
    <name evidence="16" type="ORF">CC99x_006510</name>
</gene>
<dbReference type="EMBL" id="LKHV02000001">
    <property type="protein sequence ID" value="MCS5708559.1"/>
    <property type="molecule type" value="Genomic_DNA"/>
</dbReference>
<dbReference type="PANTHER" id="PTHR11956:SF5">
    <property type="entry name" value="ARGININE--TRNA LIGASE, CYTOPLASMIC"/>
    <property type="match status" value="1"/>
</dbReference>
<dbReference type="EC" id="6.1.1.19" evidence="11"/>
<reference evidence="15" key="1">
    <citation type="submission" date="2015-09" db="EMBL/GenBank/DDBJ databases">
        <title>Draft Genome Sequences of Two Novel Amoeba-resistant Intranuclear Bacteria, Candidatus Berkiella cookevillensis and Candidatus Berkiella aquae.</title>
        <authorList>
            <person name="Mehari Y.T."/>
            <person name="Arivett B.A."/>
            <person name="Farone A.L."/>
            <person name="Gunderson J.H."/>
            <person name="Farone M.B."/>
        </authorList>
    </citation>
    <scope>NUCLEOTIDE SEQUENCE [LARGE SCALE GENOMIC DNA]</scope>
    <source>
        <strain evidence="15">CC99</strain>
    </source>
</reference>
<dbReference type="SMART" id="SM01016">
    <property type="entry name" value="Arg_tRNA_synt_N"/>
    <property type="match status" value="1"/>
</dbReference>
<dbReference type="SUPFAM" id="SSF52374">
    <property type="entry name" value="Nucleotidylyl transferase"/>
    <property type="match status" value="1"/>
</dbReference>
<dbReference type="SUPFAM" id="SSF47323">
    <property type="entry name" value="Anticodon-binding domain of a subclass of class I aminoacyl-tRNA synthetases"/>
    <property type="match status" value="1"/>
</dbReference>
<comment type="similarity">
    <text evidence="2 11 12">Belongs to the class-I aminoacyl-tRNA synthetase family.</text>
</comment>